<dbReference type="PANTHER" id="PTHR43033">
    <property type="entry name" value="TRNA(ILE)-LYSIDINE SYNTHASE-RELATED"/>
    <property type="match status" value="1"/>
</dbReference>
<comment type="subcellular location">
    <subcellularLocation>
        <location evidence="1 8">Cytoplasm</location>
    </subcellularLocation>
</comment>
<comment type="function">
    <text evidence="8">Ligates lysine onto the cytidine present at position 34 of the AUA codon-specific tRNA(Ile) that contains the anticodon CAU, in an ATP-dependent manner. Cytidine is converted to lysidine, thus changing the amino acid specificity of the tRNA from methionine to isoleucine.</text>
</comment>
<organism evidence="10 11">
    <name type="scientific">Jiulongibacter sediminis</name>
    <dbReference type="NCBI Taxonomy" id="1605367"/>
    <lineage>
        <taxon>Bacteria</taxon>
        <taxon>Pseudomonadati</taxon>
        <taxon>Bacteroidota</taxon>
        <taxon>Cytophagia</taxon>
        <taxon>Cytophagales</taxon>
        <taxon>Leadbetterellaceae</taxon>
        <taxon>Jiulongibacter</taxon>
    </lineage>
</organism>
<dbReference type="EC" id="6.3.4.19" evidence="8"/>
<evidence type="ECO:0000256" key="1">
    <source>
        <dbReference type="ARBA" id="ARBA00004496"/>
    </source>
</evidence>
<gene>
    <name evidence="8" type="primary">tilS</name>
    <name evidence="10" type="ORF">AFM12_01375</name>
</gene>
<evidence type="ECO:0000256" key="6">
    <source>
        <dbReference type="ARBA" id="ARBA00022840"/>
    </source>
</evidence>
<keyword evidence="5 8" id="KW-0547">Nucleotide-binding</keyword>
<comment type="catalytic activity">
    <reaction evidence="7 8">
        <text>cytidine(34) in tRNA(Ile2) + L-lysine + ATP = lysidine(34) in tRNA(Ile2) + AMP + diphosphate + H(+)</text>
        <dbReference type="Rhea" id="RHEA:43744"/>
        <dbReference type="Rhea" id="RHEA-COMP:10625"/>
        <dbReference type="Rhea" id="RHEA-COMP:10670"/>
        <dbReference type="ChEBI" id="CHEBI:15378"/>
        <dbReference type="ChEBI" id="CHEBI:30616"/>
        <dbReference type="ChEBI" id="CHEBI:32551"/>
        <dbReference type="ChEBI" id="CHEBI:33019"/>
        <dbReference type="ChEBI" id="CHEBI:82748"/>
        <dbReference type="ChEBI" id="CHEBI:83665"/>
        <dbReference type="ChEBI" id="CHEBI:456215"/>
        <dbReference type="EC" id="6.3.4.19"/>
    </reaction>
</comment>
<dbReference type="Gene3D" id="3.40.50.620">
    <property type="entry name" value="HUPs"/>
    <property type="match status" value="1"/>
</dbReference>
<dbReference type="InterPro" id="IPR011063">
    <property type="entry name" value="TilS/TtcA_N"/>
</dbReference>
<keyword evidence="11" id="KW-1185">Reference proteome</keyword>
<name>A0A0P7BQ84_9BACT</name>
<evidence type="ECO:0000259" key="9">
    <source>
        <dbReference type="SMART" id="SM00977"/>
    </source>
</evidence>
<keyword evidence="4 8" id="KW-0819">tRNA processing</keyword>
<protein>
    <recommendedName>
        <fullName evidence="8">tRNA(Ile)-lysidine synthase</fullName>
        <ecNumber evidence="8">6.3.4.19</ecNumber>
    </recommendedName>
    <alternativeName>
        <fullName evidence="8">tRNA(Ile)-2-lysyl-cytidine synthase</fullName>
    </alternativeName>
    <alternativeName>
        <fullName evidence="8">tRNA(Ile)-lysidine synthetase</fullName>
    </alternativeName>
</protein>
<dbReference type="HAMAP" id="MF_01161">
    <property type="entry name" value="tRNA_Ile_lys_synt"/>
    <property type="match status" value="1"/>
</dbReference>
<comment type="caution">
    <text evidence="10">The sequence shown here is derived from an EMBL/GenBank/DDBJ whole genome shotgun (WGS) entry which is preliminary data.</text>
</comment>
<sequence length="439" mass="50745">MLRSFLTYLKSTIKLQEQNRLLLAISGGVDSMVMLDLFSQLPYYFEVAHVNFSLRGKDSDADENLVRDTCQKLKIPFHARKFDTQKEGEEAGMSTQMIARQLRYHWFEELLETQNLNLLATAHHADDHLETALLNLVRGTGISGLKGILPVNGHIVRPLLFASKAEVMAYAKGKKIKWREDSSNSSRKYKRNFIRHEVVPKLKELNLSLLTTFDETAQKFAMDNMFIQTQFEEFKEQVLRKEPFGFSVKKDLLLEKTNEALVYRLFAEFDFDFKTVKKILVDGLNKTGAVFESESYELVSDRDEFLIQIKRFSIDFSTEIDEKGLYETPAGRLKVSVVQNYPSSEDLKDPQKAFLDFDKLDFPLLLRKWQLGDRFQPFGMKGSKLVSDYLIDEKVSIPEKRQQMVLVSNEVIVWLVGRRASEKVKIGKKTLQILKLEIV</sequence>
<dbReference type="CDD" id="cd01992">
    <property type="entry name" value="TilS_N"/>
    <property type="match status" value="1"/>
</dbReference>
<dbReference type="InterPro" id="IPR012796">
    <property type="entry name" value="Lysidine-tRNA-synth_C"/>
</dbReference>
<evidence type="ECO:0000256" key="7">
    <source>
        <dbReference type="ARBA" id="ARBA00048539"/>
    </source>
</evidence>
<dbReference type="GO" id="GO:0032267">
    <property type="term" value="F:tRNA(Ile)-lysidine synthase activity"/>
    <property type="evidence" value="ECO:0007669"/>
    <property type="project" value="UniProtKB-EC"/>
</dbReference>
<evidence type="ECO:0000256" key="5">
    <source>
        <dbReference type="ARBA" id="ARBA00022741"/>
    </source>
</evidence>
<keyword evidence="2 8" id="KW-0963">Cytoplasm</keyword>
<keyword evidence="6 8" id="KW-0067">ATP-binding</keyword>
<dbReference type="Proteomes" id="UP000050454">
    <property type="component" value="Unassembled WGS sequence"/>
</dbReference>
<comment type="domain">
    <text evidence="8">The N-terminal region contains the highly conserved SGGXDS motif, predicted to be a P-loop motif involved in ATP binding.</text>
</comment>
<dbReference type="GO" id="GO:0006400">
    <property type="term" value="P:tRNA modification"/>
    <property type="evidence" value="ECO:0007669"/>
    <property type="project" value="UniProtKB-UniRule"/>
</dbReference>
<dbReference type="InterPro" id="IPR012094">
    <property type="entry name" value="tRNA_Ile_lys_synt"/>
</dbReference>
<proteinExistence type="inferred from homology"/>
<dbReference type="GO" id="GO:0005524">
    <property type="term" value="F:ATP binding"/>
    <property type="evidence" value="ECO:0007669"/>
    <property type="project" value="UniProtKB-UniRule"/>
</dbReference>
<evidence type="ECO:0000256" key="4">
    <source>
        <dbReference type="ARBA" id="ARBA00022694"/>
    </source>
</evidence>
<dbReference type="PATRIC" id="fig|1605367.3.peg.1610"/>
<dbReference type="PANTHER" id="PTHR43033:SF1">
    <property type="entry name" value="TRNA(ILE)-LYSIDINE SYNTHASE-RELATED"/>
    <property type="match status" value="1"/>
</dbReference>
<dbReference type="SMART" id="SM00977">
    <property type="entry name" value="TilS_C"/>
    <property type="match status" value="1"/>
</dbReference>
<dbReference type="SUPFAM" id="SSF56037">
    <property type="entry name" value="PheT/TilS domain"/>
    <property type="match status" value="1"/>
</dbReference>
<comment type="similarity">
    <text evidence="8">Belongs to the tRNA(Ile)-lysidine synthase family.</text>
</comment>
<dbReference type="NCBIfam" id="TIGR02432">
    <property type="entry name" value="lysidine_TilS_N"/>
    <property type="match status" value="1"/>
</dbReference>
<reference evidence="10 11" key="1">
    <citation type="submission" date="2015-07" db="EMBL/GenBank/DDBJ databases">
        <title>The draft genome sequence of Leadbetterella sp. JN14-9.</title>
        <authorList>
            <person name="Liu Y."/>
            <person name="Du J."/>
            <person name="Shao Z."/>
        </authorList>
    </citation>
    <scope>NUCLEOTIDE SEQUENCE [LARGE SCALE GENOMIC DNA]</scope>
    <source>
        <strain evidence="10 11">JN14-9</strain>
    </source>
</reference>
<dbReference type="SUPFAM" id="SSF52402">
    <property type="entry name" value="Adenine nucleotide alpha hydrolases-like"/>
    <property type="match status" value="1"/>
</dbReference>
<dbReference type="GO" id="GO:0005737">
    <property type="term" value="C:cytoplasm"/>
    <property type="evidence" value="ECO:0007669"/>
    <property type="project" value="UniProtKB-SubCell"/>
</dbReference>
<evidence type="ECO:0000313" key="11">
    <source>
        <dbReference type="Proteomes" id="UP000050454"/>
    </source>
</evidence>
<evidence type="ECO:0000256" key="2">
    <source>
        <dbReference type="ARBA" id="ARBA00022490"/>
    </source>
</evidence>
<keyword evidence="3 8" id="KW-0436">Ligase</keyword>
<dbReference type="NCBIfam" id="TIGR02433">
    <property type="entry name" value="lysidine_TilS_C"/>
    <property type="match status" value="1"/>
</dbReference>
<evidence type="ECO:0000313" key="10">
    <source>
        <dbReference type="EMBL" id="KPM49303.1"/>
    </source>
</evidence>
<dbReference type="InterPro" id="IPR012795">
    <property type="entry name" value="tRNA_Ile_lys_synt_N"/>
</dbReference>
<feature type="domain" description="Lysidine-tRNA(Ile) synthetase C-terminal" evidence="9">
    <location>
        <begin position="364"/>
        <end position="436"/>
    </location>
</feature>
<accession>A0A0P7BQ84</accession>
<dbReference type="STRING" id="1605367.AFM12_01375"/>
<evidence type="ECO:0000256" key="3">
    <source>
        <dbReference type="ARBA" id="ARBA00022598"/>
    </source>
</evidence>
<evidence type="ECO:0000256" key="8">
    <source>
        <dbReference type="HAMAP-Rule" id="MF_01161"/>
    </source>
</evidence>
<dbReference type="EMBL" id="LGTQ01000005">
    <property type="protein sequence ID" value="KPM49303.1"/>
    <property type="molecule type" value="Genomic_DNA"/>
</dbReference>
<dbReference type="Pfam" id="PF01171">
    <property type="entry name" value="ATP_bind_3"/>
    <property type="match status" value="1"/>
</dbReference>
<dbReference type="InterPro" id="IPR014729">
    <property type="entry name" value="Rossmann-like_a/b/a_fold"/>
</dbReference>
<dbReference type="RefSeq" id="WP_055143426.1">
    <property type="nucleotide sequence ID" value="NZ_JXSZ01000005.1"/>
</dbReference>
<feature type="binding site" evidence="8">
    <location>
        <begin position="26"/>
        <end position="31"/>
    </location>
    <ligand>
        <name>ATP</name>
        <dbReference type="ChEBI" id="CHEBI:30616"/>
    </ligand>
</feature>
<dbReference type="OrthoDB" id="9807403at2"/>
<dbReference type="Pfam" id="PF11734">
    <property type="entry name" value="TilS_C"/>
    <property type="match status" value="1"/>
</dbReference>
<dbReference type="AlphaFoldDB" id="A0A0P7BQ84"/>